<keyword evidence="2" id="KW-1185">Reference proteome</keyword>
<dbReference type="EMBL" id="OR769219">
    <property type="protein sequence ID" value="WQJ51649.1"/>
    <property type="molecule type" value="Genomic_DNA"/>
</dbReference>
<protein>
    <recommendedName>
        <fullName evidence="3">Baseplate hub subunit</fullName>
    </recommendedName>
</protein>
<reference evidence="1 2" key="1">
    <citation type="submission" date="2023-11" db="EMBL/GenBank/DDBJ databases">
        <authorList>
            <person name="Cook R."/>
            <person name="Crisci M."/>
            <person name="Pye H."/>
            <person name="Adriaenssens E."/>
            <person name="Santini J."/>
        </authorList>
    </citation>
    <scope>NUCLEOTIDE SEQUENCE [LARGE SCALE GENOMIC DNA]</scope>
    <source>
        <strain evidence="1">Lak_Megaphage_RVC_AP3_GC26</strain>
    </source>
</reference>
<organism evidence="1 2">
    <name type="scientific">phage Lak_Megaphage_RVC_AP3_GC26</name>
    <dbReference type="NCBI Taxonomy" id="3109225"/>
    <lineage>
        <taxon>Viruses</taxon>
        <taxon>Duplodnaviria</taxon>
        <taxon>Heunggongvirae</taxon>
        <taxon>Uroviricota</taxon>
        <taxon>Caudoviricetes</taxon>
        <taxon>Caudoviricetes code 15 clade</taxon>
    </lineage>
</organism>
<name>A0ABZ0Z0N8_9CAUD</name>
<proteinExistence type="predicted"/>
<dbReference type="Proteomes" id="UP001348805">
    <property type="component" value="Segment"/>
</dbReference>
<evidence type="ECO:0000313" key="2">
    <source>
        <dbReference type="Proteomes" id="UP001348805"/>
    </source>
</evidence>
<accession>A0ABZ0Z0N8</accession>
<evidence type="ECO:0000313" key="1">
    <source>
        <dbReference type="EMBL" id="WQJ51649.1"/>
    </source>
</evidence>
<sequence length="335" mass="39068">MSELMFKSKKVTPQLNTYVIKVTGKYNDHLPWETNIINVEADRMNNFVLLFLAYVGNRNWQHKWKNSTFGENFKKGPLQTYLGAFTEDTHYPCMDLMWNDVVSVNINYVNDNGTYILCELPDVEEMYDTEEDFLKELKSQFDEFNKNDPRDVYEDEGIEIVDSYELELVRNILRSTGKWDNDEIDNLFWVDREIGFSSLVARTFADENILKVCKQEYAKSATGVEYNGFKPETLEKIKTAIGGTNLPEETKTFVIDICSKYNSKNILSESEKEDLKNIMETYNLVNYSYGWIGPDGWSGIYLEHVINPEMIDFDDYSENSVIKYEGETYIIHEGD</sequence>
<evidence type="ECO:0008006" key="3">
    <source>
        <dbReference type="Google" id="ProtNLM"/>
    </source>
</evidence>